<evidence type="ECO:0000313" key="6">
    <source>
        <dbReference type="Proteomes" id="UP000054270"/>
    </source>
</evidence>
<dbReference type="SUPFAM" id="SSF50685">
    <property type="entry name" value="Barwin-like endoglucanases"/>
    <property type="match status" value="1"/>
</dbReference>
<dbReference type="OMA" id="SPLCGKQ"/>
<evidence type="ECO:0000256" key="3">
    <source>
        <dbReference type="SAM" id="SignalP"/>
    </source>
</evidence>
<dbReference type="STRING" id="945553.A0A0D2LI78"/>
<feature type="compositionally biased region" description="Acidic residues" evidence="2">
    <location>
        <begin position="84"/>
        <end position="100"/>
    </location>
</feature>
<dbReference type="PANTHER" id="PTHR31836">
    <property type="match status" value="1"/>
</dbReference>
<dbReference type="EMBL" id="KN817524">
    <property type="protein sequence ID" value="KJA27352.1"/>
    <property type="molecule type" value="Genomic_DNA"/>
</dbReference>
<gene>
    <name evidence="5" type="ORF">HYPSUDRAFT_63036</name>
</gene>
<organism evidence="5 6">
    <name type="scientific">Hypholoma sublateritium (strain FD-334 SS-4)</name>
    <dbReference type="NCBI Taxonomy" id="945553"/>
    <lineage>
        <taxon>Eukaryota</taxon>
        <taxon>Fungi</taxon>
        <taxon>Dikarya</taxon>
        <taxon>Basidiomycota</taxon>
        <taxon>Agaricomycotina</taxon>
        <taxon>Agaricomycetes</taxon>
        <taxon>Agaricomycetidae</taxon>
        <taxon>Agaricales</taxon>
        <taxon>Agaricineae</taxon>
        <taxon>Strophariaceae</taxon>
        <taxon>Hypholoma</taxon>
    </lineage>
</organism>
<dbReference type="AlphaFoldDB" id="A0A0D2LI78"/>
<feature type="chain" id="PRO_5002246507" description="RlpA-like protein double-psi beta-barrel domain-containing protein" evidence="3">
    <location>
        <begin position="21"/>
        <end position="287"/>
    </location>
</feature>
<name>A0A0D2LI78_HYPSF</name>
<reference evidence="6" key="1">
    <citation type="submission" date="2014-04" db="EMBL/GenBank/DDBJ databases">
        <title>Evolutionary Origins and Diversification of the Mycorrhizal Mutualists.</title>
        <authorList>
            <consortium name="DOE Joint Genome Institute"/>
            <consortium name="Mycorrhizal Genomics Consortium"/>
            <person name="Kohler A."/>
            <person name="Kuo A."/>
            <person name="Nagy L.G."/>
            <person name="Floudas D."/>
            <person name="Copeland A."/>
            <person name="Barry K.W."/>
            <person name="Cichocki N."/>
            <person name="Veneault-Fourrey C."/>
            <person name="LaButti K."/>
            <person name="Lindquist E.A."/>
            <person name="Lipzen A."/>
            <person name="Lundell T."/>
            <person name="Morin E."/>
            <person name="Murat C."/>
            <person name="Riley R."/>
            <person name="Ohm R."/>
            <person name="Sun H."/>
            <person name="Tunlid A."/>
            <person name="Henrissat B."/>
            <person name="Grigoriev I.V."/>
            <person name="Hibbett D.S."/>
            <person name="Martin F."/>
        </authorList>
    </citation>
    <scope>NUCLEOTIDE SEQUENCE [LARGE SCALE GENOMIC DNA]</scope>
    <source>
        <strain evidence="6">FD-334 SS-4</strain>
    </source>
</reference>
<dbReference type="InterPro" id="IPR051477">
    <property type="entry name" value="Expansin_CellWall"/>
</dbReference>
<feature type="signal peptide" evidence="3">
    <location>
        <begin position="1"/>
        <end position="20"/>
    </location>
</feature>
<feature type="compositionally biased region" description="Low complexity" evidence="2">
    <location>
        <begin position="101"/>
        <end position="156"/>
    </location>
</feature>
<dbReference type="InterPro" id="IPR036908">
    <property type="entry name" value="RlpA-like_sf"/>
</dbReference>
<evidence type="ECO:0000313" key="5">
    <source>
        <dbReference type="EMBL" id="KJA27352.1"/>
    </source>
</evidence>
<evidence type="ECO:0000256" key="2">
    <source>
        <dbReference type="SAM" id="MobiDB-lite"/>
    </source>
</evidence>
<accession>A0A0D2LI78</accession>
<protein>
    <recommendedName>
        <fullName evidence="4">RlpA-like protein double-psi beta-barrel domain-containing protein</fullName>
    </recommendedName>
</protein>
<feature type="region of interest" description="Disordered" evidence="2">
    <location>
        <begin position="78"/>
        <end position="156"/>
    </location>
</feature>
<evidence type="ECO:0000256" key="1">
    <source>
        <dbReference type="ARBA" id="ARBA00022729"/>
    </source>
</evidence>
<proteinExistence type="predicted"/>
<evidence type="ECO:0000259" key="4">
    <source>
        <dbReference type="Pfam" id="PF03330"/>
    </source>
</evidence>
<feature type="domain" description="RlpA-like protein double-psi beta-barrel" evidence="4">
    <location>
        <begin position="190"/>
        <end position="283"/>
    </location>
</feature>
<dbReference type="InterPro" id="IPR009009">
    <property type="entry name" value="RlpA-like_DPBB"/>
</dbReference>
<dbReference type="OrthoDB" id="406505at2759"/>
<dbReference type="Gene3D" id="2.40.40.10">
    <property type="entry name" value="RlpA-like domain"/>
    <property type="match status" value="1"/>
</dbReference>
<dbReference type="CDD" id="cd22191">
    <property type="entry name" value="DPBB_RlpA_EXP_N-like"/>
    <property type="match status" value="1"/>
</dbReference>
<keyword evidence="1 3" id="KW-0732">Signal</keyword>
<dbReference type="Pfam" id="PF03330">
    <property type="entry name" value="DPBB_1"/>
    <property type="match status" value="1"/>
</dbReference>
<dbReference type="Proteomes" id="UP000054270">
    <property type="component" value="Unassembled WGS sequence"/>
</dbReference>
<dbReference type="PANTHER" id="PTHR31836:SF24">
    <property type="entry name" value="RLPA-LIKE PROTEIN DOUBLE-PSI BETA-BARREL DOMAIN-CONTAINING PROTEIN"/>
    <property type="match status" value="1"/>
</dbReference>
<sequence>MYHFATILTVAVSFAACTSSLVIPRATQPKGWLTAILEPYDTYHARYMALSCETQHNTTFFDQCCHPLLVTESLSNRPAQCDPANDEEDLPFCDEGDDGETTTTEVAPATTTTPVAKAASTTPVAKAASTTAAAAPKEVPTTSSKAAAVPSPAANAASTPSAKAKAAAPAPSAAPASASSSSTVETGGFATFFYQNGVAGACGKVNPDSALIAAIDADRYGNTGEVSSLCGKQVKITNTNNKKSVTVTIADACPTCDNSNSIDLSTGAFQQIATFDEGIVPISWEFL</sequence>
<keyword evidence="6" id="KW-1185">Reference proteome</keyword>